<accession>A0A0G0H6P4</accession>
<reference evidence="1 2" key="1">
    <citation type="journal article" date="2015" name="Nature">
        <title>rRNA introns, odd ribosomes, and small enigmatic genomes across a large radiation of phyla.</title>
        <authorList>
            <person name="Brown C.T."/>
            <person name="Hug L.A."/>
            <person name="Thomas B.C."/>
            <person name="Sharon I."/>
            <person name="Castelle C.J."/>
            <person name="Singh A."/>
            <person name="Wilkins M.J."/>
            <person name="Williams K.H."/>
            <person name="Banfield J.F."/>
        </authorList>
    </citation>
    <scope>NUCLEOTIDE SEQUENCE [LARGE SCALE GENOMIC DNA]</scope>
</reference>
<dbReference type="AlphaFoldDB" id="A0A0G0H6P4"/>
<protein>
    <recommendedName>
        <fullName evidence="3">CopG family transcriptional regulator</fullName>
    </recommendedName>
</protein>
<sequence length="77" mass="8729">MNYQRVTVSLPKYVYEDLISLLGKGKISSFVAEAAEDKLLEKKLEAKDPIEAFLALRKKTKKISDEEIMAAIRKGRT</sequence>
<proteinExistence type="predicted"/>
<organism evidence="1 2">
    <name type="scientific">Candidatus Woesebacteria bacterium GW2011_GWA1_37_7</name>
    <dbReference type="NCBI Taxonomy" id="1618545"/>
    <lineage>
        <taxon>Bacteria</taxon>
        <taxon>Candidatus Woeseibacteriota</taxon>
    </lineage>
</organism>
<dbReference type="Proteomes" id="UP000034591">
    <property type="component" value="Unassembled WGS sequence"/>
</dbReference>
<name>A0A0G0H6P4_9BACT</name>
<comment type="caution">
    <text evidence="1">The sequence shown here is derived from an EMBL/GenBank/DDBJ whole genome shotgun (WGS) entry which is preliminary data.</text>
</comment>
<evidence type="ECO:0008006" key="3">
    <source>
        <dbReference type="Google" id="ProtNLM"/>
    </source>
</evidence>
<evidence type="ECO:0000313" key="2">
    <source>
        <dbReference type="Proteomes" id="UP000034591"/>
    </source>
</evidence>
<dbReference type="EMBL" id="LBTI01000008">
    <property type="protein sequence ID" value="KKQ37817.1"/>
    <property type="molecule type" value="Genomic_DNA"/>
</dbReference>
<gene>
    <name evidence="1" type="ORF">US53_C0008G0008</name>
</gene>
<evidence type="ECO:0000313" key="1">
    <source>
        <dbReference type="EMBL" id="KKQ37817.1"/>
    </source>
</evidence>
<dbReference type="STRING" id="1618545.US53_C0008G0008"/>